<keyword evidence="1" id="KW-1133">Transmembrane helix</keyword>
<dbReference type="HOGENOM" id="CLU_3190379_0_0_6"/>
<keyword evidence="1" id="KW-0472">Membrane</keyword>
<organism evidence="2 3">
    <name type="scientific">Vibrio alginolyticus (strain ATCC 17749 / DSM 2171 / NBRC 15630 / NCIMB 1903 / NCTC 12160 / XII-53)</name>
    <dbReference type="NCBI Taxonomy" id="1219076"/>
    <lineage>
        <taxon>Bacteria</taxon>
        <taxon>Pseudomonadati</taxon>
        <taxon>Pseudomonadota</taxon>
        <taxon>Gammaproteobacteria</taxon>
        <taxon>Vibrionales</taxon>
        <taxon>Vibrionaceae</taxon>
        <taxon>Vibrio</taxon>
    </lineage>
</organism>
<name>A0A2I3CC72_VIBAX</name>
<evidence type="ECO:0000256" key="1">
    <source>
        <dbReference type="SAM" id="Phobius"/>
    </source>
</evidence>
<dbReference type="AlphaFoldDB" id="A0A2I3CC72"/>
<accession>A0A2I3CC72</accession>
<dbReference type="Proteomes" id="UP000016714">
    <property type="component" value="Chromosome 1"/>
</dbReference>
<dbReference type="KEGG" id="vag:N646_2058"/>
<protein>
    <submittedName>
        <fullName evidence="2">Uncharacterized protein</fullName>
    </submittedName>
</protein>
<evidence type="ECO:0000313" key="3">
    <source>
        <dbReference type="Proteomes" id="UP000016714"/>
    </source>
</evidence>
<evidence type="ECO:0000313" key="2">
    <source>
        <dbReference type="EMBL" id="AGV17877.1"/>
    </source>
</evidence>
<gene>
    <name evidence="2" type="ORF">N646_2058</name>
</gene>
<proteinExistence type="predicted"/>
<sequence>MVCGVGFVIVFCFEWYVGCLFCLYFSKIEKIKKCAMRLHRQIESME</sequence>
<keyword evidence="1" id="KW-0812">Transmembrane</keyword>
<dbReference type="EMBL" id="CP006718">
    <property type="protein sequence ID" value="AGV17877.1"/>
    <property type="molecule type" value="Genomic_DNA"/>
</dbReference>
<feature type="transmembrane region" description="Helical" evidence="1">
    <location>
        <begin position="6"/>
        <end position="26"/>
    </location>
</feature>
<reference evidence="2 3" key="1">
    <citation type="journal article" date="2015" name="Genome Announc.">
        <title>Complete genome sequence of Vibrio alginolyticus ATCC 17749.</title>
        <authorList>
            <person name="Liu X.F."/>
            <person name="Cao Y."/>
            <person name="Zhang H.L."/>
            <person name="Chen Y.J."/>
            <person name="Hu C.J."/>
        </authorList>
    </citation>
    <scope>NUCLEOTIDE SEQUENCE [LARGE SCALE GENOMIC DNA]</scope>
    <source>
        <strain evidence="3">ATCC 17749 / DSM 2171 / NBRC 15630 / NCIMB 1903 / NCTC 12160 / XII-53</strain>
    </source>
</reference>